<reference evidence="3" key="1">
    <citation type="submission" date="2023-10" db="EMBL/GenBank/DDBJ databases">
        <authorList>
            <person name="Chen Y."/>
            <person name="Shah S."/>
            <person name="Dougan E. K."/>
            <person name="Thang M."/>
            <person name="Chan C."/>
        </authorList>
    </citation>
    <scope>NUCLEOTIDE SEQUENCE [LARGE SCALE GENOMIC DNA]</scope>
</reference>
<accession>A0ABN9X8U7</accession>
<gene>
    <name evidence="3" type="ORF">PCOR1329_LOCUS74494</name>
</gene>
<feature type="transmembrane region" description="Helical" evidence="2">
    <location>
        <begin position="103"/>
        <end position="129"/>
    </location>
</feature>
<keyword evidence="4" id="KW-1185">Reference proteome</keyword>
<evidence type="ECO:0000313" key="3">
    <source>
        <dbReference type="EMBL" id="CAK0895892.1"/>
    </source>
</evidence>
<comment type="caution">
    <text evidence="3">The sequence shown here is derived from an EMBL/GenBank/DDBJ whole genome shotgun (WGS) entry which is preliminary data.</text>
</comment>
<keyword evidence="2" id="KW-1133">Transmembrane helix</keyword>
<feature type="non-terminal residue" evidence="3">
    <location>
        <position position="287"/>
    </location>
</feature>
<proteinExistence type="inferred from homology"/>
<dbReference type="Pfam" id="PF01554">
    <property type="entry name" value="MatE"/>
    <property type="match status" value="1"/>
</dbReference>
<dbReference type="Proteomes" id="UP001189429">
    <property type="component" value="Unassembled WGS sequence"/>
</dbReference>
<name>A0ABN9X8U7_9DINO</name>
<dbReference type="EMBL" id="CAUYUJ010020104">
    <property type="protein sequence ID" value="CAK0895892.1"/>
    <property type="molecule type" value="Genomic_DNA"/>
</dbReference>
<feature type="transmembrane region" description="Helical" evidence="2">
    <location>
        <begin position="67"/>
        <end position="91"/>
    </location>
</feature>
<evidence type="ECO:0000313" key="4">
    <source>
        <dbReference type="Proteomes" id="UP001189429"/>
    </source>
</evidence>
<keyword evidence="2" id="KW-0472">Membrane</keyword>
<evidence type="ECO:0000256" key="1">
    <source>
        <dbReference type="ARBA" id="ARBA00010199"/>
    </source>
</evidence>
<keyword evidence="2" id="KW-0812">Transmembrane</keyword>
<dbReference type="PANTHER" id="PTHR11206">
    <property type="entry name" value="MULTIDRUG RESISTANCE PROTEIN"/>
    <property type="match status" value="1"/>
</dbReference>
<feature type="transmembrane region" description="Helical" evidence="2">
    <location>
        <begin position="175"/>
        <end position="196"/>
    </location>
</feature>
<feature type="transmembrane region" description="Helical" evidence="2">
    <location>
        <begin position="202"/>
        <end position="227"/>
    </location>
</feature>
<evidence type="ECO:0000256" key="2">
    <source>
        <dbReference type="SAM" id="Phobius"/>
    </source>
</evidence>
<comment type="similarity">
    <text evidence="1">Belongs to the multi antimicrobial extrusion (MATE) (TC 2.A.66.1) family.</text>
</comment>
<dbReference type="InterPro" id="IPR002528">
    <property type="entry name" value="MATE_fam"/>
</dbReference>
<protein>
    <submittedName>
        <fullName evidence="3">Uncharacterized protein</fullName>
    </submittedName>
</protein>
<sequence length="287" mass="31504">MNTRSSESKDQLENWVHFWAWRYRRASCPDMFLELGSAVALARKVTDTALLGHAGTRYLTDAALSDLWTSSTGVFVMSGTISVFGSQAFGAGNKQLVGIWLQVAYCVLFSVVVPVAVCWSLTGVVLRAFGKDSQTADEAGYYALVLMACFPARIGFSQLSGFFMSQRILKPGYTCATFGMVFNLIFGCIFVLGIPIPGFDGYGFWACPLVTVALEYAQLALLVLVFCKCQGLHRECWPGWSREHITSERVRRFLGQYFPSALSLASDFWRVAAIGVVADTTGPLNIA</sequence>
<organism evidence="3 4">
    <name type="scientific">Prorocentrum cordatum</name>
    <dbReference type="NCBI Taxonomy" id="2364126"/>
    <lineage>
        <taxon>Eukaryota</taxon>
        <taxon>Sar</taxon>
        <taxon>Alveolata</taxon>
        <taxon>Dinophyceae</taxon>
        <taxon>Prorocentrales</taxon>
        <taxon>Prorocentraceae</taxon>
        <taxon>Prorocentrum</taxon>
    </lineage>
</organism>